<evidence type="ECO:0000259" key="8">
    <source>
        <dbReference type="Pfam" id="PF07962"/>
    </source>
</evidence>
<dbReference type="Pfam" id="PF07962">
    <property type="entry name" value="Swi3"/>
    <property type="match status" value="1"/>
</dbReference>
<name>A0A1I8A084_9BILA</name>
<evidence type="ECO:0000256" key="5">
    <source>
        <dbReference type="ARBA" id="ARBA00023306"/>
    </source>
</evidence>
<dbReference type="AlphaFoldDB" id="A0A1I8A084"/>
<evidence type="ECO:0000256" key="3">
    <source>
        <dbReference type="ARBA" id="ARBA00022763"/>
    </source>
</evidence>
<feature type="region of interest" description="Disordered" evidence="7">
    <location>
        <begin position="179"/>
        <end position="247"/>
    </location>
</feature>
<comment type="function">
    <text evidence="6">Plays an important role in the control of DNA replication and the maintenance of replication fork stability.</text>
</comment>
<comment type="similarity">
    <text evidence="2 6">Belongs to the CSM3 family.</text>
</comment>
<organism evidence="9 10">
    <name type="scientific">Steinernema glaseri</name>
    <dbReference type="NCBI Taxonomy" id="37863"/>
    <lineage>
        <taxon>Eukaryota</taxon>
        <taxon>Metazoa</taxon>
        <taxon>Ecdysozoa</taxon>
        <taxon>Nematoda</taxon>
        <taxon>Chromadorea</taxon>
        <taxon>Rhabditida</taxon>
        <taxon>Tylenchina</taxon>
        <taxon>Panagrolaimomorpha</taxon>
        <taxon>Strongyloidoidea</taxon>
        <taxon>Steinernematidae</taxon>
        <taxon>Steinernema</taxon>
    </lineage>
</organism>
<reference evidence="10" key="1">
    <citation type="submission" date="2016-11" db="UniProtKB">
        <authorList>
            <consortium name="WormBaseParasite"/>
        </authorList>
    </citation>
    <scope>IDENTIFICATION</scope>
</reference>
<dbReference type="GO" id="GO:0006974">
    <property type="term" value="P:DNA damage response"/>
    <property type="evidence" value="ECO:0007669"/>
    <property type="project" value="UniProtKB-KW"/>
</dbReference>
<dbReference type="GO" id="GO:0031297">
    <property type="term" value="P:replication fork processing"/>
    <property type="evidence" value="ECO:0007669"/>
    <property type="project" value="UniProtKB-UniRule"/>
</dbReference>
<keyword evidence="4 6" id="KW-0539">Nucleus</keyword>
<dbReference type="PANTHER" id="PTHR13220">
    <property type="entry name" value="TIMELESS INTERACTING-RELATED"/>
    <property type="match status" value="1"/>
</dbReference>
<evidence type="ECO:0000256" key="4">
    <source>
        <dbReference type="ARBA" id="ARBA00023242"/>
    </source>
</evidence>
<feature type="domain" description="Chromosome segregation in meiosis protein 3" evidence="8">
    <location>
        <begin position="81"/>
        <end position="161"/>
    </location>
</feature>
<evidence type="ECO:0000256" key="1">
    <source>
        <dbReference type="ARBA" id="ARBA00004123"/>
    </source>
</evidence>
<evidence type="ECO:0000256" key="2">
    <source>
        <dbReference type="ARBA" id="ARBA00006075"/>
    </source>
</evidence>
<accession>A0A1I8A084</accession>
<feature type="region of interest" description="Disordered" evidence="7">
    <location>
        <begin position="1"/>
        <end position="34"/>
    </location>
</feature>
<dbReference type="GO" id="GO:0031298">
    <property type="term" value="C:replication fork protection complex"/>
    <property type="evidence" value="ECO:0007669"/>
    <property type="project" value="TreeGrafter"/>
</dbReference>
<evidence type="ECO:0000256" key="6">
    <source>
        <dbReference type="RuleBase" id="RU366049"/>
    </source>
</evidence>
<dbReference type="InterPro" id="IPR012923">
    <property type="entry name" value="Csm3"/>
</dbReference>
<evidence type="ECO:0000313" key="10">
    <source>
        <dbReference type="WBParaSite" id="L893_g31582.t1"/>
    </source>
</evidence>
<feature type="compositionally biased region" description="Acidic residues" evidence="7">
    <location>
        <begin position="19"/>
        <end position="28"/>
    </location>
</feature>
<keyword evidence="5 6" id="KW-0131">Cell cycle</keyword>
<feature type="compositionally biased region" description="Basic and acidic residues" evidence="7">
    <location>
        <begin position="179"/>
        <end position="189"/>
    </location>
</feature>
<dbReference type="Proteomes" id="UP000095287">
    <property type="component" value="Unplaced"/>
</dbReference>
<dbReference type="InterPro" id="IPR040038">
    <property type="entry name" value="TIPIN/Csm3/Swi3"/>
</dbReference>
<dbReference type="GO" id="GO:0043111">
    <property type="term" value="P:replication fork arrest"/>
    <property type="evidence" value="ECO:0007669"/>
    <property type="project" value="TreeGrafter"/>
</dbReference>
<dbReference type="WBParaSite" id="L893_g31582.t1">
    <property type="protein sequence ID" value="L893_g31582.t1"/>
    <property type="gene ID" value="L893_g31582"/>
</dbReference>
<feature type="compositionally biased region" description="Polar residues" evidence="7">
    <location>
        <begin position="218"/>
        <end position="230"/>
    </location>
</feature>
<keyword evidence="3 6" id="KW-0227">DNA damage</keyword>
<sequence length="262" mass="29742">MEADEDQEFANFFGNVGDQADESDDDRDNPDGTSSVTCLYLNFSSDVPTDADVLSRIMKKSDKDGGKIPGTSTRKRAVIPKLGPNELIGKRGIASLYRDFENYKVNPKMDEYENLNMIMKKIEHWGHLLYPRLHFDDLTNKLDSVGQKAVVKLHMRHLRNDTGPYDPENAMYIYGDDLRKSKEPEDNTKSWDISEPSTSGTNGDIGGRKVAVECTPQKEPTSPRLQSSWLSRFVDEQEEPEHEQEQMIDEDEALNMMLGNDC</sequence>
<dbReference type="GO" id="GO:0000076">
    <property type="term" value="P:DNA replication checkpoint signaling"/>
    <property type="evidence" value="ECO:0007669"/>
    <property type="project" value="UniProtKB-UniRule"/>
</dbReference>
<dbReference type="PANTHER" id="PTHR13220:SF11">
    <property type="entry name" value="TIMELESS-INTERACTING PROTEIN"/>
    <property type="match status" value="1"/>
</dbReference>
<evidence type="ECO:0000256" key="7">
    <source>
        <dbReference type="SAM" id="MobiDB-lite"/>
    </source>
</evidence>
<comment type="subcellular location">
    <subcellularLocation>
        <location evidence="1 6">Nucleus</location>
    </subcellularLocation>
</comment>
<evidence type="ECO:0000313" key="9">
    <source>
        <dbReference type="Proteomes" id="UP000095287"/>
    </source>
</evidence>
<protein>
    <recommendedName>
        <fullName evidence="6">TIMELESS-interacting protein</fullName>
    </recommendedName>
</protein>
<dbReference type="GO" id="GO:0003677">
    <property type="term" value="F:DNA binding"/>
    <property type="evidence" value="ECO:0007669"/>
    <property type="project" value="TreeGrafter"/>
</dbReference>
<feature type="compositionally biased region" description="Acidic residues" evidence="7">
    <location>
        <begin position="236"/>
        <end position="247"/>
    </location>
</feature>
<proteinExistence type="inferred from homology"/>
<keyword evidence="9" id="KW-1185">Reference proteome</keyword>